<evidence type="ECO:0000313" key="1">
    <source>
        <dbReference type="EMBL" id="SPY94359.1"/>
    </source>
</evidence>
<accession>A0A2X2DF55</accession>
<dbReference type="InterPro" id="IPR031875">
    <property type="entry name" value="RecA_dep_nuc"/>
</dbReference>
<dbReference type="Proteomes" id="UP000251485">
    <property type="component" value="Unassembled WGS sequence"/>
</dbReference>
<dbReference type="EMBL" id="UAUE01000003">
    <property type="protein sequence ID" value="SPY94359.1"/>
    <property type="molecule type" value="Genomic_DNA"/>
</dbReference>
<dbReference type="RefSeq" id="WP_046335184.1">
    <property type="nucleotide sequence ID" value="NZ_ABFCQN020000001.1"/>
</dbReference>
<dbReference type="Pfam" id="PF16786">
    <property type="entry name" value="RecA_dep_nuc"/>
    <property type="match status" value="1"/>
</dbReference>
<protein>
    <submittedName>
        <fullName evidence="1">Protein of uncharacterized function (DUF968)</fullName>
    </submittedName>
</protein>
<sequence>MIKSKTKEEKKWLSDVAELGCICCRNMGFGASLAEIHHVRTGQGMAQRASHTDVLPLCPPHHRACYETGFHASPKSWQEIHGTEIELLEQTKQEVMELRACRV</sequence>
<dbReference type="AlphaFoldDB" id="A0A2X2DF55"/>
<organism evidence="1 2">
    <name type="scientific">Proteus mirabilis</name>
    <dbReference type="NCBI Taxonomy" id="584"/>
    <lineage>
        <taxon>Bacteria</taxon>
        <taxon>Pseudomonadati</taxon>
        <taxon>Pseudomonadota</taxon>
        <taxon>Gammaproteobacteria</taxon>
        <taxon>Enterobacterales</taxon>
        <taxon>Morganellaceae</taxon>
        <taxon>Proteus</taxon>
    </lineage>
</organism>
<gene>
    <name evidence="1" type="ORF">NCTC10975_00699</name>
</gene>
<reference evidence="1 2" key="1">
    <citation type="submission" date="2018-06" db="EMBL/GenBank/DDBJ databases">
        <authorList>
            <consortium name="Pathogen Informatics"/>
            <person name="Doyle S."/>
        </authorList>
    </citation>
    <scope>NUCLEOTIDE SEQUENCE [LARGE SCALE GENOMIC DNA]</scope>
    <source>
        <strain evidence="1 2">NCTC10975</strain>
    </source>
</reference>
<evidence type="ECO:0000313" key="2">
    <source>
        <dbReference type="Proteomes" id="UP000251485"/>
    </source>
</evidence>
<name>A0A2X2DF55_PROMI</name>
<dbReference type="Gene3D" id="3.30.40.190">
    <property type="match status" value="1"/>
</dbReference>
<proteinExistence type="predicted"/>